<feature type="transmembrane region" description="Helical" evidence="8">
    <location>
        <begin position="255"/>
        <end position="274"/>
    </location>
</feature>
<dbReference type="PANTHER" id="PTHR21716">
    <property type="entry name" value="TRANSMEMBRANE PROTEIN"/>
    <property type="match status" value="1"/>
</dbReference>
<feature type="transmembrane region" description="Helical" evidence="8">
    <location>
        <begin position="34"/>
        <end position="54"/>
    </location>
</feature>
<feature type="transmembrane region" description="Helical" evidence="8">
    <location>
        <begin position="281"/>
        <end position="298"/>
    </location>
</feature>
<dbReference type="Pfam" id="PF01594">
    <property type="entry name" value="AI-2E_transport"/>
    <property type="match status" value="1"/>
</dbReference>
<keyword evidence="5 8" id="KW-0812">Transmembrane</keyword>
<dbReference type="EMBL" id="QRPN01000041">
    <property type="protein sequence ID" value="RHM15160.1"/>
    <property type="molecule type" value="Genomic_DNA"/>
</dbReference>
<keyword evidence="6 8" id="KW-1133">Transmembrane helix</keyword>
<organism evidence="9 10">
    <name type="scientific">Bacteroides stercoris</name>
    <dbReference type="NCBI Taxonomy" id="46506"/>
    <lineage>
        <taxon>Bacteria</taxon>
        <taxon>Pseudomonadati</taxon>
        <taxon>Bacteroidota</taxon>
        <taxon>Bacteroidia</taxon>
        <taxon>Bacteroidales</taxon>
        <taxon>Bacteroidaceae</taxon>
        <taxon>Bacteroides</taxon>
    </lineage>
</organism>
<evidence type="ECO:0000313" key="9">
    <source>
        <dbReference type="EMBL" id="RHM15160.1"/>
    </source>
</evidence>
<feature type="transmembrane region" description="Helical" evidence="8">
    <location>
        <begin position="12"/>
        <end position="28"/>
    </location>
</feature>
<reference evidence="9 10" key="1">
    <citation type="submission" date="2018-08" db="EMBL/GenBank/DDBJ databases">
        <title>A genome reference for cultivated species of the human gut microbiota.</title>
        <authorList>
            <person name="Zou Y."/>
            <person name="Xue W."/>
            <person name="Luo G."/>
        </authorList>
    </citation>
    <scope>NUCLEOTIDE SEQUENCE [LARGE SCALE GENOMIC DNA]</scope>
    <source>
        <strain evidence="9 10">AF35-20</strain>
    </source>
</reference>
<comment type="subcellular location">
    <subcellularLocation>
        <location evidence="1">Cell membrane</location>
        <topology evidence="1">Multi-pass membrane protein</topology>
    </subcellularLocation>
</comment>
<dbReference type="RefSeq" id="WP_117739977.1">
    <property type="nucleotide sequence ID" value="NZ_BAABYC010000001.1"/>
</dbReference>
<keyword evidence="3" id="KW-0813">Transport</keyword>
<dbReference type="AlphaFoldDB" id="A0A415PRH8"/>
<dbReference type="Proteomes" id="UP000284604">
    <property type="component" value="Unassembled WGS sequence"/>
</dbReference>
<dbReference type="PANTHER" id="PTHR21716:SF53">
    <property type="entry name" value="PERMEASE PERM-RELATED"/>
    <property type="match status" value="1"/>
</dbReference>
<comment type="caution">
    <text evidence="9">The sequence shown here is derived from an EMBL/GenBank/DDBJ whole genome shotgun (WGS) entry which is preliminary data.</text>
</comment>
<keyword evidence="4" id="KW-1003">Cell membrane</keyword>
<dbReference type="GO" id="GO:0005886">
    <property type="term" value="C:plasma membrane"/>
    <property type="evidence" value="ECO:0007669"/>
    <property type="project" value="UniProtKB-SubCell"/>
</dbReference>
<proteinExistence type="inferred from homology"/>
<comment type="similarity">
    <text evidence="2">Belongs to the autoinducer-2 exporter (AI-2E) (TC 2.A.86) family.</text>
</comment>
<name>A0A415PRH8_BACSE</name>
<evidence type="ECO:0000256" key="4">
    <source>
        <dbReference type="ARBA" id="ARBA00022475"/>
    </source>
</evidence>
<evidence type="ECO:0000256" key="3">
    <source>
        <dbReference type="ARBA" id="ARBA00022448"/>
    </source>
</evidence>
<feature type="transmembrane region" description="Helical" evidence="8">
    <location>
        <begin position="318"/>
        <end position="346"/>
    </location>
</feature>
<evidence type="ECO:0000256" key="6">
    <source>
        <dbReference type="ARBA" id="ARBA00022989"/>
    </source>
</evidence>
<feature type="transmembrane region" description="Helical" evidence="8">
    <location>
        <begin position="221"/>
        <end position="249"/>
    </location>
</feature>
<evidence type="ECO:0000256" key="5">
    <source>
        <dbReference type="ARBA" id="ARBA00022692"/>
    </source>
</evidence>
<evidence type="ECO:0000256" key="1">
    <source>
        <dbReference type="ARBA" id="ARBA00004651"/>
    </source>
</evidence>
<dbReference type="GO" id="GO:0055085">
    <property type="term" value="P:transmembrane transport"/>
    <property type="evidence" value="ECO:0007669"/>
    <property type="project" value="TreeGrafter"/>
</dbReference>
<feature type="transmembrane region" description="Helical" evidence="8">
    <location>
        <begin position="161"/>
        <end position="180"/>
    </location>
</feature>
<sequence length="374" mass="42160">MERKKITFDSFIRGVILGVIIIGILMLLKRLSSVLLPFFIAWLITYLVYPLVTFFQYKLKLRNRIVSIFCALLTLLIVGAGAFYLLVPPMIQECGRVQTLLVQYFSHGTYNSNVPTSLSDFLRDNIDVKFITELFNKENLLDALKEAVPRLWSLLSDSVDLLFSVFTIFIILLYVIFILLDYESIAEGWTHLVPMKYRSFVVGILNDVKVGMNRYFRGQAFVALCVGILFSIGFLIIDFPLAIGLGLFIGALNMVPYLQIIGLVPTIILAILKASDTGDNFWIIIASAMAVFIVVQTIQDGFIVPRVMGKITGLNPAIILLSLSIWGSLMGMLGMIIALPLTTLMLSYYQRFIINRENIHKTESTDNQTKEINN</sequence>
<evidence type="ECO:0000313" key="10">
    <source>
        <dbReference type="Proteomes" id="UP000284604"/>
    </source>
</evidence>
<accession>A0A415PRH8</accession>
<dbReference type="InterPro" id="IPR002549">
    <property type="entry name" value="AI-2E-like"/>
</dbReference>
<keyword evidence="7 8" id="KW-0472">Membrane</keyword>
<gene>
    <name evidence="9" type="ORF">DWZ78_17045</name>
</gene>
<protein>
    <submittedName>
        <fullName evidence="9">AI-2E family transporter</fullName>
    </submittedName>
</protein>
<evidence type="ECO:0000256" key="7">
    <source>
        <dbReference type="ARBA" id="ARBA00023136"/>
    </source>
</evidence>
<evidence type="ECO:0000256" key="2">
    <source>
        <dbReference type="ARBA" id="ARBA00009773"/>
    </source>
</evidence>
<feature type="transmembrane region" description="Helical" evidence="8">
    <location>
        <begin position="66"/>
        <end position="87"/>
    </location>
</feature>
<evidence type="ECO:0000256" key="8">
    <source>
        <dbReference type="SAM" id="Phobius"/>
    </source>
</evidence>